<organism evidence="8">
    <name type="scientific">Rhizochromulina marina</name>
    <dbReference type="NCBI Taxonomy" id="1034831"/>
    <lineage>
        <taxon>Eukaryota</taxon>
        <taxon>Sar</taxon>
        <taxon>Stramenopiles</taxon>
        <taxon>Ochrophyta</taxon>
        <taxon>Dictyochophyceae</taxon>
        <taxon>Rhizochromulinales</taxon>
        <taxon>Rhizochromulina</taxon>
    </lineage>
</organism>
<dbReference type="InterPro" id="IPR001019">
    <property type="entry name" value="Gprotein_alpha_su"/>
</dbReference>
<evidence type="ECO:0000256" key="3">
    <source>
        <dbReference type="ARBA" id="ARBA00023134"/>
    </source>
</evidence>
<evidence type="ECO:0000256" key="1">
    <source>
        <dbReference type="ARBA" id="ARBA00022723"/>
    </source>
</evidence>
<gene>
    <name evidence="8" type="ORF">RMAR1173_LOCUS2491</name>
</gene>
<dbReference type="SUPFAM" id="SSF52540">
    <property type="entry name" value="P-loop containing nucleoside triphosphate hydrolases"/>
    <property type="match status" value="1"/>
</dbReference>
<sequence length="372" mass="42164">MGCGPSSPEAERTREIDKDIKKGQKEDNRIIKLLLLGAGESGKSTIFKQMKKMYGAQPTDEEMVRVTSYVRENVINFMKALCDAVQDFGIDHLQSEADVQAVNELMDVAGPEELTPALAEKLLALWHSDVVQQAWRRRAEFQIIESHTVFIERVMEIADPSYHANFEDMLLVRIKTSGIRNEALEIDSQVFHIYDVGGQKNERRKWIHCFEGVTAIIFVVGLSEYDQVLLEDPTKNRMMDAIELFQEISGSPYFTEKPDRPATKILVFMNKEDLFKQKLETGPKINQIPEWKEDFDSFADIETRRLQAAGQDASEAVIGTNYFISKFRAVAPKGGEGIVFRSTIAIDPGNVRSVWNVCKIAIIEYALYELGS</sequence>
<dbReference type="InterPro" id="IPR027417">
    <property type="entry name" value="P-loop_NTPase"/>
</dbReference>
<feature type="binding site" evidence="5">
    <location>
        <begin position="270"/>
        <end position="273"/>
    </location>
    <ligand>
        <name>GTP</name>
        <dbReference type="ChEBI" id="CHEBI:37565"/>
    </ligand>
</feature>
<feature type="binding site" evidence="5">
    <location>
        <begin position="40"/>
        <end position="45"/>
    </location>
    <ligand>
        <name>GTP</name>
        <dbReference type="ChEBI" id="CHEBI:37565"/>
    </ligand>
</feature>
<dbReference type="SUPFAM" id="SSF47895">
    <property type="entry name" value="Transducin (alpha subunit), insertion domain"/>
    <property type="match status" value="1"/>
</dbReference>
<dbReference type="GO" id="GO:0001664">
    <property type="term" value="F:G protein-coupled receptor binding"/>
    <property type="evidence" value="ECO:0007669"/>
    <property type="project" value="TreeGrafter"/>
</dbReference>
<dbReference type="GO" id="GO:0007188">
    <property type="term" value="P:adenylate cyclase-modulating G protein-coupled receptor signaling pathway"/>
    <property type="evidence" value="ECO:0007669"/>
    <property type="project" value="TreeGrafter"/>
</dbReference>
<feature type="binding site" evidence="5">
    <location>
        <begin position="170"/>
        <end position="176"/>
    </location>
    <ligand>
        <name>GTP</name>
        <dbReference type="ChEBI" id="CHEBI:37565"/>
    </ligand>
</feature>
<dbReference type="PANTHER" id="PTHR10218:SF302">
    <property type="entry name" value="GUANINE NUCLEOTIDE-BINDING PROTEIN ALPHA-5 SUBUNIT"/>
    <property type="match status" value="1"/>
</dbReference>
<dbReference type="GO" id="GO:0031683">
    <property type="term" value="F:G-protein beta/gamma-subunit complex binding"/>
    <property type="evidence" value="ECO:0007669"/>
    <property type="project" value="InterPro"/>
</dbReference>
<evidence type="ECO:0000256" key="2">
    <source>
        <dbReference type="ARBA" id="ARBA00022741"/>
    </source>
</evidence>
<dbReference type="InterPro" id="IPR011025">
    <property type="entry name" value="GproteinA_insert"/>
</dbReference>
<evidence type="ECO:0000256" key="7">
    <source>
        <dbReference type="SAM" id="MobiDB-lite"/>
    </source>
</evidence>
<dbReference type="AlphaFoldDB" id="A0A7S2RAG9"/>
<feature type="region of interest" description="Disordered" evidence="7">
    <location>
        <begin position="1"/>
        <end position="21"/>
    </location>
</feature>
<dbReference type="Gene3D" id="3.40.50.300">
    <property type="entry name" value="P-loop containing nucleotide triphosphate hydrolases"/>
    <property type="match status" value="1"/>
</dbReference>
<dbReference type="CDD" id="cd00066">
    <property type="entry name" value="G-alpha"/>
    <property type="match status" value="1"/>
</dbReference>
<dbReference type="PROSITE" id="PS51882">
    <property type="entry name" value="G_ALPHA"/>
    <property type="match status" value="1"/>
</dbReference>
<dbReference type="SMART" id="SM00275">
    <property type="entry name" value="G_alpha"/>
    <property type="match status" value="1"/>
</dbReference>
<evidence type="ECO:0000256" key="4">
    <source>
        <dbReference type="ARBA" id="ARBA00023224"/>
    </source>
</evidence>
<evidence type="ECO:0000313" key="8">
    <source>
        <dbReference type="EMBL" id="CAD9665478.1"/>
    </source>
</evidence>
<keyword evidence="1 6" id="KW-0479">Metal-binding</keyword>
<keyword evidence="6" id="KW-0460">Magnesium</keyword>
<dbReference type="FunFam" id="3.40.50.300:FF:000720">
    <property type="entry name" value="Guanine nucleotide-binding protein G(k) subunit alpha"/>
    <property type="match status" value="1"/>
</dbReference>
<feature type="binding site" evidence="5">
    <location>
        <begin position="195"/>
        <end position="199"/>
    </location>
    <ligand>
        <name>GTP</name>
        <dbReference type="ChEBI" id="CHEBI:37565"/>
    </ligand>
</feature>
<feature type="binding site" evidence="6">
    <location>
        <position position="44"/>
    </location>
    <ligand>
        <name>Mg(2+)</name>
        <dbReference type="ChEBI" id="CHEBI:18420"/>
    </ligand>
</feature>
<feature type="compositionally biased region" description="Basic and acidic residues" evidence="7">
    <location>
        <begin position="9"/>
        <end position="21"/>
    </location>
</feature>
<accession>A0A7S2RAG9</accession>
<keyword evidence="4" id="KW-0807">Transducer</keyword>
<dbReference type="EMBL" id="HBHJ01003880">
    <property type="protein sequence ID" value="CAD9665478.1"/>
    <property type="molecule type" value="Transcribed_RNA"/>
</dbReference>
<keyword evidence="2 5" id="KW-0547">Nucleotide-binding</keyword>
<evidence type="ECO:0000256" key="5">
    <source>
        <dbReference type="PIRSR" id="PIRSR601019-1"/>
    </source>
</evidence>
<name>A0A7S2RAG9_9STRA</name>
<dbReference type="GO" id="GO:0005525">
    <property type="term" value="F:GTP binding"/>
    <property type="evidence" value="ECO:0007669"/>
    <property type="project" value="UniProtKB-KW"/>
</dbReference>
<dbReference type="PANTHER" id="PTHR10218">
    <property type="entry name" value="GTP-BINDING PROTEIN ALPHA SUBUNIT"/>
    <property type="match status" value="1"/>
</dbReference>
<dbReference type="GO" id="GO:0003924">
    <property type="term" value="F:GTPase activity"/>
    <property type="evidence" value="ECO:0007669"/>
    <property type="project" value="InterPro"/>
</dbReference>
<dbReference type="GO" id="GO:0046872">
    <property type="term" value="F:metal ion binding"/>
    <property type="evidence" value="ECO:0007669"/>
    <property type="project" value="UniProtKB-KW"/>
</dbReference>
<protein>
    <submittedName>
        <fullName evidence="8">Uncharacterized protein</fullName>
    </submittedName>
</protein>
<reference evidence="8" key="1">
    <citation type="submission" date="2021-01" db="EMBL/GenBank/DDBJ databases">
        <authorList>
            <person name="Corre E."/>
            <person name="Pelletier E."/>
            <person name="Niang G."/>
            <person name="Scheremetjew M."/>
            <person name="Finn R."/>
            <person name="Kale V."/>
            <person name="Holt S."/>
            <person name="Cochrane G."/>
            <person name="Meng A."/>
            <person name="Brown T."/>
            <person name="Cohen L."/>
        </authorList>
    </citation>
    <scope>NUCLEOTIDE SEQUENCE</scope>
    <source>
        <strain evidence="8">CCMP1243</strain>
    </source>
</reference>
<dbReference type="GO" id="GO:0005834">
    <property type="term" value="C:heterotrimeric G-protein complex"/>
    <property type="evidence" value="ECO:0007669"/>
    <property type="project" value="TreeGrafter"/>
</dbReference>
<dbReference type="Pfam" id="PF00503">
    <property type="entry name" value="G-alpha"/>
    <property type="match status" value="1"/>
</dbReference>
<dbReference type="GO" id="GO:0005737">
    <property type="term" value="C:cytoplasm"/>
    <property type="evidence" value="ECO:0007669"/>
    <property type="project" value="TreeGrafter"/>
</dbReference>
<evidence type="ECO:0000256" key="6">
    <source>
        <dbReference type="PIRSR" id="PIRSR601019-2"/>
    </source>
</evidence>
<proteinExistence type="predicted"/>
<keyword evidence="3 5" id="KW-0342">GTP-binding</keyword>
<dbReference type="PRINTS" id="PR00318">
    <property type="entry name" value="GPROTEINA"/>
</dbReference>
<feature type="binding site" evidence="6">
    <location>
        <position position="176"/>
    </location>
    <ligand>
        <name>Mg(2+)</name>
        <dbReference type="ChEBI" id="CHEBI:18420"/>
    </ligand>
</feature>
<dbReference type="Gene3D" id="1.10.400.10">
    <property type="entry name" value="GI Alpha 1, domain 2-like"/>
    <property type="match status" value="1"/>
</dbReference>